<keyword evidence="1" id="KW-0418">Kinase</keyword>
<dbReference type="GO" id="GO:0016301">
    <property type="term" value="F:kinase activity"/>
    <property type="evidence" value="ECO:0007669"/>
    <property type="project" value="UniProtKB-KW"/>
</dbReference>
<dbReference type="SUPFAM" id="SSF52540">
    <property type="entry name" value="P-loop containing nucleoside triphosphate hydrolases"/>
    <property type="match status" value="1"/>
</dbReference>
<keyword evidence="2" id="KW-1185">Reference proteome</keyword>
<gene>
    <name evidence="1" type="ORF">M2280_005309</name>
</gene>
<accession>A0ABT6MIB7</accession>
<dbReference type="Pfam" id="PF13671">
    <property type="entry name" value="AAA_33"/>
    <property type="match status" value="1"/>
</dbReference>
<evidence type="ECO:0000313" key="1">
    <source>
        <dbReference type="EMBL" id="MDH6284058.1"/>
    </source>
</evidence>
<sequence length="157" mass="16737">MQIPDFPTSDPAVLLTRGLPGSGKTTLALQWVAQAPERRVRVNRDDLRAELFAAEGLLSVDQEAEVTRVQRARVAAALGAGSSVVCDDTHLNERAIDAWHEFLAEHGVPVVVVDVATPVDECVRRDRARGAAGGRLVGESVIRMIASRATAGDSASM</sequence>
<protein>
    <submittedName>
        <fullName evidence="1">Kinase</fullName>
    </submittedName>
</protein>
<dbReference type="PIRSF" id="PIRSF037081">
    <property type="entry name" value="P-loop_All4644_prd"/>
    <property type="match status" value="1"/>
</dbReference>
<dbReference type="RefSeq" id="WP_280763305.1">
    <property type="nucleotide sequence ID" value="NZ_JARXVC010000017.1"/>
</dbReference>
<comment type="caution">
    <text evidence="1">The sequence shown here is derived from an EMBL/GenBank/DDBJ whole genome shotgun (WGS) entry which is preliminary data.</text>
</comment>
<dbReference type="Proteomes" id="UP001160334">
    <property type="component" value="Unassembled WGS sequence"/>
</dbReference>
<dbReference type="InterPro" id="IPR017101">
    <property type="entry name" value="P-loop_ATP/GTP-bd_All4644_prd"/>
</dbReference>
<dbReference type="EMBL" id="JARXVC010000017">
    <property type="protein sequence ID" value="MDH6284058.1"/>
    <property type="molecule type" value="Genomic_DNA"/>
</dbReference>
<reference evidence="1 2" key="1">
    <citation type="submission" date="2023-04" db="EMBL/GenBank/DDBJ databases">
        <title>Forest soil microbial communities from Buena Vista Peninsula, Colon Province, Panama.</title>
        <authorList>
            <person name="Bouskill N."/>
        </authorList>
    </citation>
    <scope>NUCLEOTIDE SEQUENCE [LARGE SCALE GENOMIC DNA]</scope>
    <source>
        <strain evidence="1 2">CFH S0262</strain>
    </source>
</reference>
<proteinExistence type="predicted"/>
<dbReference type="Gene3D" id="3.40.50.300">
    <property type="entry name" value="P-loop containing nucleotide triphosphate hydrolases"/>
    <property type="match status" value="1"/>
</dbReference>
<keyword evidence="1" id="KW-0808">Transferase</keyword>
<name>A0ABT6MIB7_9NOCA</name>
<organism evidence="1 2">
    <name type="scientific">Prescottella agglutinans</name>
    <dbReference type="NCBI Taxonomy" id="1644129"/>
    <lineage>
        <taxon>Bacteria</taxon>
        <taxon>Bacillati</taxon>
        <taxon>Actinomycetota</taxon>
        <taxon>Actinomycetes</taxon>
        <taxon>Mycobacteriales</taxon>
        <taxon>Nocardiaceae</taxon>
        <taxon>Prescottella</taxon>
    </lineage>
</organism>
<evidence type="ECO:0000313" key="2">
    <source>
        <dbReference type="Proteomes" id="UP001160334"/>
    </source>
</evidence>
<dbReference type="InterPro" id="IPR027417">
    <property type="entry name" value="P-loop_NTPase"/>
</dbReference>